<comment type="caution">
    <text evidence="3">The sequence shown here is derived from an EMBL/GenBank/DDBJ whole genome shotgun (WGS) entry which is preliminary data.</text>
</comment>
<sequence length="154" mass="17327">MFKKVKTVIVEQIKMGVTPEKLAQSVMTGVIIGIIPFLGTATLLAALTATKMKLNHVVTQTVNYLMYPVQIIMIPVYIKIVGLIFDVGDTPVRPDLIYAQFKESPSVFLMKYGLIGFYALFVWGFLALVLYFIFYPIILKSIVKFKGRRAAWNG</sequence>
<gene>
    <name evidence="3" type="ORF">SHI21_06685</name>
</gene>
<keyword evidence="1" id="KW-0472">Membrane</keyword>
<organism evidence="3 4">
    <name type="scientific">Bacteriovorax antarcticus</name>
    <dbReference type="NCBI Taxonomy" id="3088717"/>
    <lineage>
        <taxon>Bacteria</taxon>
        <taxon>Pseudomonadati</taxon>
        <taxon>Bdellovibrionota</taxon>
        <taxon>Bacteriovoracia</taxon>
        <taxon>Bacteriovoracales</taxon>
        <taxon>Bacteriovoracaceae</taxon>
        <taxon>Bacteriovorax</taxon>
    </lineage>
</organism>
<evidence type="ECO:0000313" key="4">
    <source>
        <dbReference type="Proteomes" id="UP001302274"/>
    </source>
</evidence>
<protein>
    <submittedName>
        <fullName evidence="3">DUF2062 domain-containing protein</fullName>
    </submittedName>
</protein>
<keyword evidence="4" id="KW-1185">Reference proteome</keyword>
<evidence type="ECO:0000256" key="1">
    <source>
        <dbReference type="SAM" id="Phobius"/>
    </source>
</evidence>
<feature type="transmembrane region" description="Helical" evidence="1">
    <location>
        <begin position="26"/>
        <end position="50"/>
    </location>
</feature>
<feature type="transmembrane region" description="Helical" evidence="1">
    <location>
        <begin position="115"/>
        <end position="139"/>
    </location>
</feature>
<keyword evidence="1" id="KW-0812">Transmembrane</keyword>
<feature type="transmembrane region" description="Helical" evidence="1">
    <location>
        <begin position="62"/>
        <end position="85"/>
    </location>
</feature>
<accession>A0ABU5VTE5</accession>
<evidence type="ECO:0000313" key="3">
    <source>
        <dbReference type="EMBL" id="MEA9355877.1"/>
    </source>
</evidence>
<evidence type="ECO:0000259" key="2">
    <source>
        <dbReference type="Pfam" id="PF09835"/>
    </source>
</evidence>
<dbReference type="PANTHER" id="PTHR35102">
    <property type="entry name" value="E3 UBIQUITIN-PROTEIN LIGASE"/>
    <property type="match status" value="1"/>
</dbReference>
<dbReference type="EMBL" id="JAYGJQ010000001">
    <property type="protein sequence ID" value="MEA9355877.1"/>
    <property type="molecule type" value="Genomic_DNA"/>
</dbReference>
<keyword evidence="1" id="KW-1133">Transmembrane helix</keyword>
<name>A0ABU5VTE5_9BACT</name>
<reference evidence="3 4" key="1">
    <citation type="submission" date="2023-11" db="EMBL/GenBank/DDBJ databases">
        <title>A Novel Polar Bacteriovorax (B. antarcticus) Isolated from the Biocrust in Antarctica.</title>
        <authorList>
            <person name="Mun W."/>
            <person name="Choi S.Y."/>
            <person name="Mitchell R.J."/>
        </authorList>
    </citation>
    <scope>NUCLEOTIDE SEQUENCE [LARGE SCALE GENOMIC DNA]</scope>
    <source>
        <strain evidence="3 4">PP10</strain>
    </source>
</reference>
<dbReference type="Pfam" id="PF09835">
    <property type="entry name" value="DUF2062"/>
    <property type="match status" value="1"/>
</dbReference>
<feature type="domain" description="DUF2062" evidence="2">
    <location>
        <begin position="9"/>
        <end position="149"/>
    </location>
</feature>
<proteinExistence type="predicted"/>
<dbReference type="RefSeq" id="WP_323575515.1">
    <property type="nucleotide sequence ID" value="NZ_JAYGJQ010000001.1"/>
</dbReference>
<dbReference type="Proteomes" id="UP001302274">
    <property type="component" value="Unassembled WGS sequence"/>
</dbReference>
<dbReference type="InterPro" id="IPR018639">
    <property type="entry name" value="DUF2062"/>
</dbReference>
<dbReference type="PANTHER" id="PTHR35102:SF1">
    <property type="entry name" value="E3 UBIQUITIN-PROTEIN LIGASE"/>
    <property type="match status" value="1"/>
</dbReference>